<accession>Q10NC0</accession>
<protein>
    <submittedName>
        <fullName evidence="3">Uncharacterized protein</fullName>
    </submittedName>
</protein>
<keyword evidence="2" id="KW-0732">Signal</keyword>
<gene>
    <name evidence="3" type="ordered locus">LOC_Os03g16750</name>
</gene>
<reference evidence="3" key="2">
    <citation type="submission" date="2006-06" db="EMBL/GenBank/DDBJ databases">
        <authorList>
            <person name="Buell R."/>
            <person name="Wing R.A."/>
            <person name="McCombie W.A."/>
            <person name="Ouyang S."/>
        </authorList>
    </citation>
    <scope>NUCLEOTIDE SEQUENCE</scope>
</reference>
<evidence type="ECO:0000256" key="1">
    <source>
        <dbReference type="SAM" id="Phobius"/>
    </source>
</evidence>
<evidence type="ECO:0000313" key="3">
    <source>
        <dbReference type="EMBL" id="ABF95247.1"/>
    </source>
</evidence>
<feature type="chain" id="PRO_5004179839" evidence="2">
    <location>
        <begin position="20"/>
        <end position="180"/>
    </location>
</feature>
<reference evidence="3" key="1">
    <citation type="journal article" date="2005" name="Genome Res.">
        <title>Sequence, annotation, and analysis of synteny between rice chromosome 3 and diverged grass species.</title>
        <authorList>
            <consortium name="Rice Chromosome 3 Sequencing Consortium"/>
            <person name="Buell C.R."/>
            <person name="Yuan Q."/>
            <person name="Ouyang S."/>
            <person name="Liu J."/>
            <person name="Zhu W."/>
            <person name="Wang A."/>
            <person name="Maiti R."/>
            <person name="Haas B."/>
            <person name="Wortman J."/>
            <person name="Pertea M."/>
            <person name="Jones K.M."/>
            <person name="Kim M."/>
            <person name="Overton L."/>
            <person name="Tsitrin T."/>
            <person name="Fadrosh D."/>
            <person name="Bera J."/>
            <person name="Weaver B."/>
            <person name="Jin S."/>
            <person name="Johri S."/>
            <person name="Reardon M."/>
            <person name="Webb K."/>
            <person name="Hill J."/>
            <person name="Moffat K."/>
            <person name="Tallon L."/>
            <person name="Van Aken S."/>
            <person name="Lewis M."/>
            <person name="Utterback T."/>
            <person name="Feldblyum T."/>
            <person name="Zismann V."/>
            <person name="Iobst S."/>
            <person name="Hsiao J."/>
            <person name="de Vazeille A.R."/>
            <person name="Salzberg S.L."/>
            <person name="White O."/>
            <person name="Fraser C."/>
            <person name="Yu Y."/>
            <person name="Kim H."/>
            <person name="Rambo T."/>
            <person name="Currie J."/>
            <person name="Collura K."/>
            <person name="Kernodle-Thompson S."/>
            <person name="Wei F."/>
            <person name="Kudrna K."/>
            <person name="Ammiraju J.S."/>
            <person name="Luo M."/>
            <person name="Goicoechea J.L."/>
            <person name="Wing R.A."/>
            <person name="Henry D."/>
            <person name="Oates R."/>
            <person name="Palmer M."/>
            <person name="Pries G."/>
            <person name="Saski C."/>
            <person name="Simmons J."/>
            <person name="Soderlund C."/>
            <person name="Nelson W."/>
            <person name="de la Bastide M."/>
            <person name="Spiegel L."/>
            <person name="Nascimento L."/>
            <person name="Huang E."/>
            <person name="Preston R."/>
            <person name="Zutavern T."/>
            <person name="Palmer L."/>
            <person name="O'Shaughnessy A."/>
            <person name="Dike S."/>
            <person name="McCombie W.R."/>
            <person name="Minx P."/>
            <person name="Cordum H."/>
            <person name="Wilson R."/>
            <person name="Jin W."/>
            <person name="Lee H.R."/>
            <person name="Jiang J."/>
            <person name="Jackson S."/>
        </authorList>
    </citation>
    <scope>NUCLEOTIDE SEQUENCE [LARGE SCALE GENOMIC DNA]</scope>
</reference>
<keyword evidence="1" id="KW-0812">Transmembrane</keyword>
<keyword evidence="1" id="KW-1133">Transmembrane helix</keyword>
<evidence type="ECO:0000256" key="2">
    <source>
        <dbReference type="SAM" id="SignalP"/>
    </source>
</evidence>
<organism evidence="3">
    <name type="scientific">Oryza sativa subsp. japonica</name>
    <name type="common">Rice</name>
    <dbReference type="NCBI Taxonomy" id="39947"/>
    <lineage>
        <taxon>Eukaryota</taxon>
        <taxon>Viridiplantae</taxon>
        <taxon>Streptophyta</taxon>
        <taxon>Embryophyta</taxon>
        <taxon>Tracheophyta</taxon>
        <taxon>Spermatophyta</taxon>
        <taxon>Magnoliopsida</taxon>
        <taxon>Liliopsida</taxon>
        <taxon>Poales</taxon>
        <taxon>Poaceae</taxon>
        <taxon>BOP clade</taxon>
        <taxon>Oryzoideae</taxon>
        <taxon>Oryzeae</taxon>
        <taxon>Oryzinae</taxon>
        <taxon>Oryza</taxon>
        <taxon>Oryza sativa</taxon>
    </lineage>
</organism>
<keyword evidence="1" id="KW-0472">Membrane</keyword>
<name>Q10NC0_ORYSJ</name>
<feature type="signal peptide" evidence="2">
    <location>
        <begin position="1"/>
        <end position="19"/>
    </location>
</feature>
<feature type="transmembrane region" description="Helical" evidence="1">
    <location>
        <begin position="150"/>
        <end position="170"/>
    </location>
</feature>
<sequence length="180" mass="18716">MAPLVILTILLLISLPSLSSVAMATGDGGSGGRGPGQRDMLGQKSAVKTCGILEFVRDSSRVRIKSTGTLTHPKASFGPALELSRSPRPRVLRQQTPKRHGAVAVMAAASGLACGREEKGEHARRSLLRLVVAAAAAGASSSPWRGMLAAVQSLAIVTLLPPAAVHLLLLPRKHGREIDG</sequence>
<proteinExistence type="predicted"/>
<dbReference type="AlphaFoldDB" id="Q10NC0"/>
<dbReference type="EMBL" id="DP000009">
    <property type="protein sequence ID" value="ABF95247.1"/>
    <property type="molecule type" value="Genomic_DNA"/>
</dbReference>